<dbReference type="InterPro" id="IPR018490">
    <property type="entry name" value="cNMP-bd_dom_sf"/>
</dbReference>
<dbReference type="Pfam" id="PF00027">
    <property type="entry name" value="cNMP_binding"/>
    <property type="match status" value="1"/>
</dbReference>
<dbReference type="Gene3D" id="2.60.120.10">
    <property type="entry name" value="Jelly Rolls"/>
    <property type="match status" value="1"/>
</dbReference>
<proteinExistence type="predicted"/>
<dbReference type="InterPro" id="IPR000595">
    <property type="entry name" value="cNMP-bd_dom"/>
</dbReference>
<dbReference type="CDD" id="cd00038">
    <property type="entry name" value="CAP_ED"/>
    <property type="match status" value="1"/>
</dbReference>
<evidence type="ECO:0000259" key="1">
    <source>
        <dbReference type="Pfam" id="PF00027"/>
    </source>
</evidence>
<evidence type="ECO:0000313" key="2">
    <source>
        <dbReference type="EMBL" id="RFM26504.1"/>
    </source>
</evidence>
<dbReference type="InterPro" id="IPR014710">
    <property type="entry name" value="RmlC-like_jellyroll"/>
</dbReference>
<protein>
    <submittedName>
        <fullName evidence="2">Crp/Fnr family transcriptional regulator</fullName>
    </submittedName>
</protein>
<dbReference type="EMBL" id="QTJU01000009">
    <property type="protein sequence ID" value="RFM26504.1"/>
    <property type="molecule type" value="Genomic_DNA"/>
</dbReference>
<evidence type="ECO:0000313" key="3">
    <source>
        <dbReference type="Proteomes" id="UP000261284"/>
    </source>
</evidence>
<comment type="caution">
    <text evidence="2">The sequence shown here is derived from an EMBL/GenBank/DDBJ whole genome shotgun (WGS) entry which is preliminary data.</text>
</comment>
<keyword evidence="3" id="KW-1185">Reference proteome</keyword>
<name>A0A3E1NFC9_9BACT</name>
<reference evidence="2 3" key="1">
    <citation type="submission" date="2018-08" db="EMBL/GenBank/DDBJ databases">
        <title>Chitinophagaceae sp. K23C18032701, a novel bacterium isolated from forest soil.</title>
        <authorList>
            <person name="Wang C."/>
        </authorList>
    </citation>
    <scope>NUCLEOTIDE SEQUENCE [LARGE SCALE GENOMIC DNA]</scope>
    <source>
        <strain evidence="2 3">K23C18032701</strain>
    </source>
</reference>
<organism evidence="2 3">
    <name type="scientific">Deminuibacter soli</name>
    <dbReference type="NCBI Taxonomy" id="2291815"/>
    <lineage>
        <taxon>Bacteria</taxon>
        <taxon>Pseudomonadati</taxon>
        <taxon>Bacteroidota</taxon>
        <taxon>Chitinophagia</taxon>
        <taxon>Chitinophagales</taxon>
        <taxon>Chitinophagaceae</taxon>
        <taxon>Deminuibacter</taxon>
    </lineage>
</organism>
<accession>A0A3E1NFC9</accession>
<gene>
    <name evidence="2" type="ORF">DXN05_19995</name>
</gene>
<feature type="domain" description="Cyclic nucleotide-binding" evidence="1">
    <location>
        <begin position="29"/>
        <end position="113"/>
    </location>
</feature>
<dbReference type="AlphaFoldDB" id="A0A3E1NFC9"/>
<dbReference type="Proteomes" id="UP000261284">
    <property type="component" value="Unassembled WGS sequence"/>
</dbReference>
<dbReference type="SUPFAM" id="SSF51206">
    <property type="entry name" value="cAMP-binding domain-like"/>
    <property type="match status" value="1"/>
</dbReference>
<dbReference type="OrthoDB" id="663011at2"/>
<sequence length="188" mass="21967">MEKLKTYLERMGPIPQADWELFATYLQQRCFSKKTVILQPGMVENHLSFIESGITRHYTEQGEKEITFDIGFENTFGTAYDSFLTRQPCTYFVAALTDVVQWSIQYDHLQEIYLRTSVGQKIGRLSAEEQFVRKSKRQISLLKDTAEQRYLGLFTDYPHLLQHIPLKYLASYIGITPQALSRIRKRIS</sequence>